<dbReference type="KEGG" id="cgo:Corgl_0149"/>
<keyword evidence="1 4" id="KW-0533">Nickel</keyword>
<feature type="binding site" evidence="4">
    <location>
        <position position="90"/>
    </location>
    <ligand>
        <name>Zn(2+)</name>
        <dbReference type="ChEBI" id="CHEBI:29105"/>
    </ligand>
</feature>
<comment type="similarity">
    <text evidence="4">Belongs to the HypA/HybF family.</text>
</comment>
<evidence type="ECO:0000256" key="4">
    <source>
        <dbReference type="HAMAP-Rule" id="MF_00213"/>
    </source>
</evidence>
<keyword evidence="2 4" id="KW-0479">Metal-binding</keyword>
<dbReference type="HAMAP" id="MF_00213">
    <property type="entry name" value="HypA_HybF"/>
    <property type="match status" value="1"/>
</dbReference>
<comment type="function">
    <text evidence="4">Involved in the maturation of [NiFe] hydrogenases. Required for nickel insertion into the metal center of the hydrogenase.</text>
</comment>
<dbReference type="eggNOG" id="COG0375">
    <property type="taxonomic scope" value="Bacteria"/>
</dbReference>
<organism evidence="6 7">
    <name type="scientific">Coriobacterium glomerans (strain ATCC 49209 / DSM 20642 / JCM 10262 / PW2)</name>
    <dbReference type="NCBI Taxonomy" id="700015"/>
    <lineage>
        <taxon>Bacteria</taxon>
        <taxon>Bacillati</taxon>
        <taxon>Actinomycetota</taxon>
        <taxon>Coriobacteriia</taxon>
        <taxon>Coriobacteriales</taxon>
        <taxon>Coriobacteriaceae</taxon>
        <taxon>Coriobacterium</taxon>
    </lineage>
</organism>
<keyword evidence="3 4" id="KW-0862">Zinc</keyword>
<feature type="binding site" evidence="4">
    <location>
        <position position="93"/>
    </location>
    <ligand>
        <name>Zn(2+)</name>
        <dbReference type="ChEBI" id="CHEBI:29105"/>
    </ligand>
</feature>
<evidence type="ECO:0000256" key="2">
    <source>
        <dbReference type="ARBA" id="ARBA00022723"/>
    </source>
</evidence>
<dbReference type="PANTHER" id="PTHR34535">
    <property type="entry name" value="HYDROGENASE MATURATION FACTOR HYPA"/>
    <property type="match status" value="1"/>
</dbReference>
<dbReference type="Gene3D" id="3.30.2320.80">
    <property type="match status" value="1"/>
</dbReference>
<protein>
    <recommendedName>
        <fullName evidence="4">Hydrogenase maturation factor HypA</fullName>
    </recommendedName>
</protein>
<evidence type="ECO:0000313" key="7">
    <source>
        <dbReference type="Proteomes" id="UP000006851"/>
    </source>
</evidence>
<dbReference type="EMBL" id="CP002628">
    <property type="protein sequence ID" value="AEB06276.1"/>
    <property type="molecule type" value="Genomic_DNA"/>
</dbReference>
<proteinExistence type="inferred from homology"/>
<dbReference type="AlphaFoldDB" id="F2NA90"/>
<reference evidence="7" key="1">
    <citation type="journal article" date="2013" name="Stand. Genomic Sci.">
        <title>Complete genome sequence of Coriobacterium glomerans type strain (PW2(T)) from the midgut of Pyrrhocoris apterus L. (red soldier bug).</title>
        <authorList>
            <person name="Stackebrandt E."/>
            <person name="Zeytun A."/>
            <person name="Lapidus A."/>
            <person name="Nolan M."/>
            <person name="Lucas S."/>
            <person name="Hammon N."/>
            <person name="Deshpande S."/>
            <person name="Cheng J.F."/>
            <person name="Tapia R."/>
            <person name="Goodwin L.A."/>
            <person name="Pitluck S."/>
            <person name="Liolios K."/>
            <person name="Pagani I."/>
            <person name="Ivanova N."/>
            <person name="Mavromatis K."/>
            <person name="Mikhailova N."/>
            <person name="Huntemann M."/>
            <person name="Pati A."/>
            <person name="Chen A."/>
            <person name="Palaniappan K."/>
            <person name="Chang Y.J."/>
            <person name="Land M."/>
            <person name="Hauser L."/>
            <person name="Rohde M."/>
            <person name="Pukall R."/>
            <person name="Goker M."/>
            <person name="Detter J.C."/>
            <person name="Woyke T."/>
            <person name="Bristow J."/>
            <person name="Eisen J.A."/>
            <person name="Markowitz V."/>
            <person name="Hugenholtz P."/>
            <person name="Kyrpides N.C."/>
            <person name="Klenk H.P."/>
        </authorList>
    </citation>
    <scope>NUCLEOTIDE SEQUENCE</scope>
    <source>
        <strain evidence="7">ATCC 49209 / DSM 20642 / JCM 10262 / PW2</strain>
    </source>
</reference>
<feature type="region of interest" description="Disordered" evidence="5">
    <location>
        <begin position="115"/>
        <end position="136"/>
    </location>
</feature>
<dbReference type="GO" id="GO:0008270">
    <property type="term" value="F:zinc ion binding"/>
    <property type="evidence" value="ECO:0007669"/>
    <property type="project" value="UniProtKB-UniRule"/>
</dbReference>
<gene>
    <name evidence="4" type="primary">hypA</name>
    <name evidence="6" type="ordered locus">Corgl_0149</name>
</gene>
<sequence length="136" mass="14816">MHELGIVFHMIRTVEGVATDRDIARVSAVTLELGEVSGIIPSYLESCWRWACDRSELMRGADLVVEEVPAITYCEDCERTYPTVEHGRTCPYCGSGRTVLAQGDETIIKEIAVPDERPGGLAGSSEVADSDSAIRV</sequence>
<feature type="binding site" evidence="4">
    <location>
        <position position="2"/>
    </location>
    <ligand>
        <name>Ni(2+)</name>
        <dbReference type="ChEBI" id="CHEBI:49786"/>
    </ligand>
</feature>
<evidence type="ECO:0000313" key="6">
    <source>
        <dbReference type="EMBL" id="AEB06276.1"/>
    </source>
</evidence>
<dbReference type="HOGENOM" id="CLU_126929_5_0_11"/>
<feature type="binding site" evidence="4">
    <location>
        <position position="77"/>
    </location>
    <ligand>
        <name>Zn(2+)</name>
        <dbReference type="ChEBI" id="CHEBI:29105"/>
    </ligand>
</feature>
<keyword evidence="7" id="KW-1185">Reference proteome</keyword>
<feature type="binding site" evidence="4">
    <location>
        <position position="74"/>
    </location>
    <ligand>
        <name>Zn(2+)</name>
        <dbReference type="ChEBI" id="CHEBI:29105"/>
    </ligand>
</feature>
<accession>F2NA90</accession>
<dbReference type="OrthoDB" id="288014at2"/>
<dbReference type="Proteomes" id="UP000006851">
    <property type="component" value="Chromosome"/>
</dbReference>
<dbReference type="RefSeq" id="WP_013708019.1">
    <property type="nucleotide sequence ID" value="NC_015389.1"/>
</dbReference>
<dbReference type="STRING" id="700015.Corgl_0149"/>
<dbReference type="GO" id="GO:0016151">
    <property type="term" value="F:nickel cation binding"/>
    <property type="evidence" value="ECO:0007669"/>
    <property type="project" value="UniProtKB-UniRule"/>
</dbReference>
<evidence type="ECO:0000256" key="3">
    <source>
        <dbReference type="ARBA" id="ARBA00022833"/>
    </source>
</evidence>
<dbReference type="PANTHER" id="PTHR34535:SF3">
    <property type="entry name" value="HYDROGENASE MATURATION FACTOR HYPA"/>
    <property type="match status" value="1"/>
</dbReference>
<dbReference type="GO" id="GO:0051604">
    <property type="term" value="P:protein maturation"/>
    <property type="evidence" value="ECO:0007669"/>
    <property type="project" value="InterPro"/>
</dbReference>
<evidence type="ECO:0000256" key="1">
    <source>
        <dbReference type="ARBA" id="ARBA00022596"/>
    </source>
</evidence>
<name>F2NA90_CORGP</name>
<dbReference type="InterPro" id="IPR000688">
    <property type="entry name" value="HypA/HybF"/>
</dbReference>
<evidence type="ECO:0000256" key="5">
    <source>
        <dbReference type="SAM" id="MobiDB-lite"/>
    </source>
</evidence>
<dbReference type="Pfam" id="PF01155">
    <property type="entry name" value="HypA"/>
    <property type="match status" value="1"/>
</dbReference>
<dbReference type="PIRSF" id="PIRSF004761">
    <property type="entry name" value="Hydrgn_mat_HypA"/>
    <property type="match status" value="1"/>
</dbReference>